<evidence type="ECO:0000256" key="12">
    <source>
        <dbReference type="RuleBase" id="RU361263"/>
    </source>
</evidence>
<dbReference type="SMART" id="SM01110">
    <property type="entry name" value="Cutinase"/>
    <property type="match status" value="1"/>
</dbReference>
<dbReference type="AlphaFoldDB" id="A0A0F7TNV3"/>
<comment type="similarity">
    <text evidence="2 12">Belongs to the cutinase family.</text>
</comment>
<comment type="catalytic activity">
    <reaction evidence="9 12">
        <text>cutin + H2O = cutin monomers.</text>
        <dbReference type="EC" id="3.1.1.74"/>
    </reaction>
</comment>
<evidence type="ECO:0000256" key="7">
    <source>
        <dbReference type="ARBA" id="ARBA00022801"/>
    </source>
</evidence>
<evidence type="ECO:0000256" key="2">
    <source>
        <dbReference type="ARBA" id="ARBA00007534"/>
    </source>
</evidence>
<dbReference type="OrthoDB" id="3225429at2759"/>
<proteinExistence type="inferred from homology"/>
<sequence>MFLRALLPLLLTPLVAASPIQLDSRQYISANDLTSGNCKDVMFIFARGSTETGNMGTIVGPEVCTDLGVQLGGKVGCQGIGGAYTAGLEENFLPQNTAPQDIQAAVDVFNECNTKCPNAKIVAGGYSQGSAVIDNAIQKLSSEVRDKVKAVVLFGFTRNLQDSGRIPGYPKDQTKVYCATGDMVCDGTLIITAAHLTYGANAADAASFLASHVK</sequence>
<keyword evidence="4 12" id="KW-0719">Serine esterase</keyword>
<evidence type="ECO:0000256" key="8">
    <source>
        <dbReference type="ARBA" id="ARBA00023157"/>
    </source>
</evidence>
<dbReference type="FunFam" id="3.40.50.1820:FF:000235">
    <property type="entry name" value="Cutinase 1"/>
    <property type="match status" value="1"/>
</dbReference>
<dbReference type="STRING" id="104259.A0A0F7TNV3"/>
<evidence type="ECO:0000256" key="4">
    <source>
        <dbReference type="ARBA" id="ARBA00022487"/>
    </source>
</evidence>
<keyword evidence="14" id="KW-1185">Reference proteome</keyword>
<evidence type="ECO:0000256" key="1">
    <source>
        <dbReference type="ARBA" id="ARBA00004613"/>
    </source>
</evidence>
<dbReference type="GO" id="GO:0005576">
    <property type="term" value="C:extracellular region"/>
    <property type="evidence" value="ECO:0007669"/>
    <property type="project" value="UniProtKB-SubCell"/>
</dbReference>
<accession>A0A0F7TNV3</accession>
<dbReference type="InterPro" id="IPR000675">
    <property type="entry name" value="Cutinase/axe"/>
</dbReference>
<dbReference type="PRINTS" id="PR00129">
    <property type="entry name" value="CUTINASE"/>
</dbReference>
<feature type="signal peptide" evidence="12">
    <location>
        <begin position="1"/>
        <end position="17"/>
    </location>
</feature>
<keyword evidence="7 12" id="KW-0378">Hydrolase</keyword>
<feature type="active site" evidence="10">
    <location>
        <position position="182"/>
    </location>
</feature>
<feature type="active site" description="Nucleophile" evidence="10">
    <location>
        <position position="127"/>
    </location>
</feature>
<dbReference type="GO" id="GO:0016052">
    <property type="term" value="P:carbohydrate catabolic process"/>
    <property type="evidence" value="ECO:0007669"/>
    <property type="project" value="TreeGrafter"/>
</dbReference>
<gene>
    <name evidence="13" type="ORF">PMG11_07080</name>
</gene>
<dbReference type="GO" id="GO:0072330">
    <property type="term" value="P:monocarboxylic acid biosynthetic process"/>
    <property type="evidence" value="ECO:0007669"/>
    <property type="project" value="UniProtKB-ARBA"/>
</dbReference>
<dbReference type="EC" id="3.1.1.74" evidence="3 12"/>
<evidence type="ECO:0000256" key="6">
    <source>
        <dbReference type="ARBA" id="ARBA00022729"/>
    </source>
</evidence>
<dbReference type="InterPro" id="IPR043579">
    <property type="entry name" value="CUTINASE_2"/>
</dbReference>
<dbReference type="PROSITE" id="PS00931">
    <property type="entry name" value="CUTINASE_2"/>
    <property type="match status" value="1"/>
</dbReference>
<protein>
    <recommendedName>
        <fullName evidence="3 12">Cutinase</fullName>
        <ecNumber evidence="3 12">3.1.1.74</ecNumber>
    </recommendedName>
</protein>
<dbReference type="InterPro" id="IPR011150">
    <property type="entry name" value="Cutinase_monf"/>
</dbReference>
<evidence type="ECO:0000256" key="5">
    <source>
        <dbReference type="ARBA" id="ARBA00022525"/>
    </source>
</evidence>
<keyword evidence="6 12" id="KW-0732">Signal</keyword>
<dbReference type="GO" id="GO:0050525">
    <property type="term" value="F:cutinase activity"/>
    <property type="evidence" value="ECO:0007669"/>
    <property type="project" value="UniProtKB-UniRule"/>
</dbReference>
<keyword evidence="5 12" id="KW-0964">Secreted</keyword>
<dbReference type="GO" id="GO:0017000">
    <property type="term" value="P:antibiotic biosynthetic process"/>
    <property type="evidence" value="ECO:0007669"/>
    <property type="project" value="UniProtKB-ARBA"/>
</dbReference>
<feature type="active site" description="Proton donor/acceptor" evidence="10">
    <location>
        <position position="195"/>
    </location>
</feature>
<feature type="disulfide bond" evidence="11">
    <location>
        <begin position="38"/>
        <end position="116"/>
    </location>
</feature>
<evidence type="ECO:0000313" key="14">
    <source>
        <dbReference type="Proteomes" id="UP000042958"/>
    </source>
</evidence>
<feature type="chain" id="PRO_5026371006" description="Cutinase" evidence="12">
    <location>
        <begin position="18"/>
        <end position="214"/>
    </location>
</feature>
<evidence type="ECO:0000256" key="9">
    <source>
        <dbReference type="ARBA" id="ARBA00034045"/>
    </source>
</evidence>
<keyword evidence="8 11" id="KW-1015">Disulfide bond</keyword>
<dbReference type="Pfam" id="PF01083">
    <property type="entry name" value="Cutinase"/>
    <property type="match status" value="1"/>
</dbReference>
<dbReference type="EMBL" id="CDHK01000006">
    <property type="protein sequence ID" value="CEJ58424.1"/>
    <property type="molecule type" value="Genomic_DNA"/>
</dbReference>
<evidence type="ECO:0000256" key="10">
    <source>
        <dbReference type="PIRSR" id="PIRSR611150-1"/>
    </source>
</evidence>
<evidence type="ECO:0000256" key="11">
    <source>
        <dbReference type="PIRSR" id="PIRSR611150-2"/>
    </source>
</evidence>
<dbReference type="Gene3D" id="3.40.50.1820">
    <property type="entry name" value="alpha/beta hydrolase"/>
    <property type="match status" value="1"/>
</dbReference>
<dbReference type="InterPro" id="IPR043580">
    <property type="entry name" value="CUTINASE_1"/>
</dbReference>
<dbReference type="PANTHER" id="PTHR48250">
    <property type="entry name" value="CUTINASE 2-RELATED"/>
    <property type="match status" value="1"/>
</dbReference>
<dbReference type="PANTHER" id="PTHR48250:SF3">
    <property type="entry name" value="CUTINASE 1-RELATED"/>
    <property type="match status" value="1"/>
</dbReference>
<evidence type="ECO:0000256" key="3">
    <source>
        <dbReference type="ARBA" id="ARBA00013095"/>
    </source>
</evidence>
<dbReference type="PROSITE" id="PS00155">
    <property type="entry name" value="CUTINASE_1"/>
    <property type="match status" value="1"/>
</dbReference>
<evidence type="ECO:0000313" key="13">
    <source>
        <dbReference type="EMBL" id="CEJ58424.1"/>
    </source>
</evidence>
<comment type="function">
    <text evidence="12">Catalyzes the hydrolysis of complex carboxylic polyesters found in the cell wall of plants. Degrades cutin, a macromolecule that forms the structure of the plant cuticle.</text>
</comment>
<reference evidence="14" key="1">
    <citation type="journal article" date="2015" name="Genome Announc.">
        <title>Draft genome sequence of the fungus Penicillium brasilianum MG11.</title>
        <authorList>
            <person name="Horn F."/>
            <person name="Linde J."/>
            <person name="Mattern D.J."/>
            <person name="Walther G."/>
            <person name="Guthke R."/>
            <person name="Brakhage A.A."/>
            <person name="Valiante V."/>
        </authorList>
    </citation>
    <scope>NUCLEOTIDE SEQUENCE [LARGE SCALE GENOMIC DNA]</scope>
    <source>
        <strain evidence="14">MG11</strain>
    </source>
</reference>
<dbReference type="InterPro" id="IPR029058">
    <property type="entry name" value="AB_hydrolase_fold"/>
</dbReference>
<feature type="disulfide bond" evidence="11">
    <location>
        <begin position="178"/>
        <end position="185"/>
    </location>
</feature>
<name>A0A0F7TNV3_PENBI</name>
<organism evidence="13 14">
    <name type="scientific">Penicillium brasilianum</name>
    <dbReference type="NCBI Taxonomy" id="104259"/>
    <lineage>
        <taxon>Eukaryota</taxon>
        <taxon>Fungi</taxon>
        <taxon>Dikarya</taxon>
        <taxon>Ascomycota</taxon>
        <taxon>Pezizomycotina</taxon>
        <taxon>Eurotiomycetes</taxon>
        <taxon>Eurotiomycetidae</taxon>
        <taxon>Eurotiales</taxon>
        <taxon>Aspergillaceae</taxon>
        <taxon>Penicillium</taxon>
    </lineage>
</organism>
<dbReference type="SUPFAM" id="SSF53474">
    <property type="entry name" value="alpha/beta-Hydrolases"/>
    <property type="match status" value="1"/>
</dbReference>
<dbReference type="Proteomes" id="UP000042958">
    <property type="component" value="Unassembled WGS sequence"/>
</dbReference>
<comment type="subcellular location">
    <subcellularLocation>
        <location evidence="1 12">Secreted</location>
    </subcellularLocation>
</comment>